<keyword evidence="3" id="KW-1185">Reference proteome</keyword>
<dbReference type="EMBL" id="PVXL01000074">
    <property type="protein sequence ID" value="PRR69350.1"/>
    <property type="molecule type" value="Genomic_DNA"/>
</dbReference>
<reference evidence="2 3" key="1">
    <citation type="submission" date="2018-03" db="EMBL/GenBank/DDBJ databases">
        <title>Genome sequence of Moorella stamsii DSM 26217.</title>
        <authorList>
            <person name="Poehlein A."/>
            <person name="Daniel R."/>
        </authorList>
    </citation>
    <scope>NUCLEOTIDE SEQUENCE [LARGE SCALE GENOMIC DNA]</scope>
    <source>
        <strain evidence="3">DSM 26217</strain>
    </source>
</reference>
<protein>
    <submittedName>
        <fullName evidence="2">CRISPR-associated protein</fullName>
    </submittedName>
</protein>
<organism evidence="2 3">
    <name type="scientific">Neomoorella stamsii</name>
    <dbReference type="NCBI Taxonomy" id="1266720"/>
    <lineage>
        <taxon>Bacteria</taxon>
        <taxon>Bacillati</taxon>
        <taxon>Bacillota</taxon>
        <taxon>Clostridia</taxon>
        <taxon>Neomoorellales</taxon>
        <taxon>Neomoorellaceae</taxon>
        <taxon>Neomoorella</taxon>
    </lineage>
</organism>
<sequence>MSVGCALVGSLLEVDLLYVANDDYLKDLRRPRPGSERIVKISNPLQVFGDIEAQLGFDLMQEYDYRGAGWVFEKLCRSVPEPRKFEVLKLLCQAYHAWDNLDIKNAFAFMRETVERIDQYSRGRRQV</sequence>
<dbReference type="AlphaFoldDB" id="A0A9X7P4S9"/>
<proteinExistence type="predicted"/>
<gene>
    <name evidence="2" type="ORF">MOST_30830</name>
</gene>
<dbReference type="InterPro" id="IPR054008">
    <property type="entry name" value="Csm6_6H"/>
</dbReference>
<comment type="caution">
    <text evidence="2">The sequence shown here is derived from an EMBL/GenBank/DDBJ whole genome shotgun (WGS) entry which is preliminary data.</text>
</comment>
<accession>A0A9X7P4S9</accession>
<dbReference type="Proteomes" id="UP000239430">
    <property type="component" value="Unassembled WGS sequence"/>
</dbReference>
<dbReference type="Pfam" id="PF22205">
    <property type="entry name" value="Csm6_6H"/>
    <property type="match status" value="1"/>
</dbReference>
<evidence type="ECO:0000313" key="2">
    <source>
        <dbReference type="EMBL" id="PRR69350.1"/>
    </source>
</evidence>
<evidence type="ECO:0000259" key="1">
    <source>
        <dbReference type="Pfam" id="PF22205"/>
    </source>
</evidence>
<evidence type="ECO:0000313" key="3">
    <source>
        <dbReference type="Proteomes" id="UP000239430"/>
    </source>
</evidence>
<feature type="domain" description="Csm6 6H" evidence="1">
    <location>
        <begin position="60"/>
        <end position="112"/>
    </location>
</feature>
<dbReference type="RefSeq" id="WP_083476489.1">
    <property type="nucleotide sequence ID" value="NZ_PVXL01000074.1"/>
</dbReference>
<name>A0A9X7P4S9_9FIRM</name>